<keyword evidence="2" id="KW-1185">Reference proteome</keyword>
<evidence type="ECO:0008006" key="3">
    <source>
        <dbReference type="Google" id="ProtNLM"/>
    </source>
</evidence>
<dbReference type="EnsemblProtists" id="EOD22130">
    <property type="protein sequence ID" value="EOD22130"/>
    <property type="gene ID" value="EMIHUDRAFT_207248"/>
</dbReference>
<dbReference type="InterPro" id="IPR029044">
    <property type="entry name" value="Nucleotide-diphossugar_trans"/>
</dbReference>
<evidence type="ECO:0000313" key="2">
    <source>
        <dbReference type="Proteomes" id="UP000013827"/>
    </source>
</evidence>
<dbReference type="GO" id="GO:0005789">
    <property type="term" value="C:endoplasmic reticulum membrane"/>
    <property type="evidence" value="ECO:0007669"/>
    <property type="project" value="TreeGrafter"/>
</dbReference>
<dbReference type="RefSeq" id="XP_005773961.1">
    <property type="nucleotide sequence ID" value="XM_005773904.1"/>
</dbReference>
<dbReference type="Gene3D" id="3.90.550.10">
    <property type="entry name" value="Spore Coat Polysaccharide Biosynthesis Protein SpsA, Chain A"/>
    <property type="match status" value="1"/>
</dbReference>
<dbReference type="eggNOG" id="KOG3765">
    <property type="taxonomic scope" value="Eukaryota"/>
</dbReference>
<protein>
    <recommendedName>
        <fullName evidence="3">Glycosyltransferase, family 8</fullName>
    </recommendedName>
</protein>
<dbReference type="PANTHER" id="PTHR46612">
    <property type="entry name" value="XYLOSIDE XYLOSYLTRANSFERASE 1"/>
    <property type="match status" value="1"/>
</dbReference>
<dbReference type="GO" id="GO:0140560">
    <property type="term" value="F:xylosyl alpha-1,3-xylosyltransferase activity"/>
    <property type="evidence" value="ECO:0007669"/>
    <property type="project" value="TreeGrafter"/>
</dbReference>
<dbReference type="PANTHER" id="PTHR46612:SF1">
    <property type="entry name" value="XYLOSIDE XYLOSYLTRANSFERASE 1"/>
    <property type="match status" value="1"/>
</dbReference>
<dbReference type="KEGG" id="ehx:EMIHUDRAFT_207248"/>
<name>A0A0D3JDE7_EMIH1</name>
<dbReference type="InterPro" id="IPR042465">
    <property type="entry name" value="XXLT1"/>
</dbReference>
<organism evidence="1 2">
    <name type="scientific">Emiliania huxleyi (strain CCMP1516)</name>
    <dbReference type="NCBI Taxonomy" id="280463"/>
    <lineage>
        <taxon>Eukaryota</taxon>
        <taxon>Haptista</taxon>
        <taxon>Haptophyta</taxon>
        <taxon>Prymnesiophyceae</taxon>
        <taxon>Isochrysidales</taxon>
        <taxon>Noelaerhabdaceae</taxon>
        <taxon>Emiliania</taxon>
    </lineage>
</organism>
<dbReference type="PaxDb" id="2903-EOD21532"/>
<accession>A0A0D3JDE7</accession>
<dbReference type="AlphaFoldDB" id="A0A0D3JDE7"/>
<dbReference type="EnsemblProtists" id="EOD21532">
    <property type="protein sequence ID" value="EOD21532"/>
    <property type="gene ID" value="EMIHUDRAFT_241054"/>
</dbReference>
<dbReference type="SUPFAM" id="SSF53448">
    <property type="entry name" value="Nucleotide-diphospho-sugar transferases"/>
    <property type="match status" value="1"/>
</dbReference>
<proteinExistence type="predicted"/>
<reference evidence="2" key="1">
    <citation type="journal article" date="2013" name="Nature">
        <title>Pan genome of the phytoplankton Emiliania underpins its global distribution.</title>
        <authorList>
            <person name="Read B.A."/>
            <person name="Kegel J."/>
            <person name="Klute M.J."/>
            <person name="Kuo A."/>
            <person name="Lefebvre S.C."/>
            <person name="Maumus F."/>
            <person name="Mayer C."/>
            <person name="Miller J."/>
            <person name="Monier A."/>
            <person name="Salamov A."/>
            <person name="Young J."/>
            <person name="Aguilar M."/>
            <person name="Claverie J.M."/>
            <person name="Frickenhaus S."/>
            <person name="Gonzalez K."/>
            <person name="Herman E.K."/>
            <person name="Lin Y.C."/>
            <person name="Napier J."/>
            <person name="Ogata H."/>
            <person name="Sarno A.F."/>
            <person name="Shmutz J."/>
            <person name="Schroeder D."/>
            <person name="de Vargas C."/>
            <person name="Verret F."/>
            <person name="von Dassow P."/>
            <person name="Valentin K."/>
            <person name="Van de Peer Y."/>
            <person name="Wheeler G."/>
            <person name="Dacks J.B."/>
            <person name="Delwiche C.F."/>
            <person name="Dyhrman S.T."/>
            <person name="Glockner G."/>
            <person name="John U."/>
            <person name="Richards T."/>
            <person name="Worden A.Z."/>
            <person name="Zhang X."/>
            <person name="Grigoriev I.V."/>
            <person name="Allen A.E."/>
            <person name="Bidle K."/>
            <person name="Borodovsky M."/>
            <person name="Bowler C."/>
            <person name="Brownlee C."/>
            <person name="Cock J.M."/>
            <person name="Elias M."/>
            <person name="Gladyshev V.N."/>
            <person name="Groth M."/>
            <person name="Guda C."/>
            <person name="Hadaegh A."/>
            <person name="Iglesias-Rodriguez M.D."/>
            <person name="Jenkins J."/>
            <person name="Jones B.M."/>
            <person name="Lawson T."/>
            <person name="Leese F."/>
            <person name="Lindquist E."/>
            <person name="Lobanov A."/>
            <person name="Lomsadze A."/>
            <person name="Malik S.B."/>
            <person name="Marsh M.E."/>
            <person name="Mackinder L."/>
            <person name="Mock T."/>
            <person name="Mueller-Roeber B."/>
            <person name="Pagarete A."/>
            <person name="Parker M."/>
            <person name="Probert I."/>
            <person name="Quesneville H."/>
            <person name="Raines C."/>
            <person name="Rensing S.A."/>
            <person name="Riano-Pachon D.M."/>
            <person name="Richier S."/>
            <person name="Rokitta S."/>
            <person name="Shiraiwa Y."/>
            <person name="Soanes D.M."/>
            <person name="van der Giezen M."/>
            <person name="Wahlund T.M."/>
            <person name="Williams B."/>
            <person name="Wilson W."/>
            <person name="Wolfe G."/>
            <person name="Wurch L.L."/>
        </authorList>
    </citation>
    <scope>NUCLEOTIDE SEQUENCE</scope>
</reference>
<dbReference type="KEGG" id="ehx:EMIHUDRAFT_241054"/>
<reference evidence="1" key="2">
    <citation type="submission" date="2024-10" db="UniProtKB">
        <authorList>
            <consortium name="EnsemblProtists"/>
        </authorList>
    </citation>
    <scope>IDENTIFICATION</scope>
</reference>
<dbReference type="GeneID" id="17267077"/>
<dbReference type="GeneID" id="17267677"/>
<dbReference type="RefSeq" id="XP_005774559.1">
    <property type="nucleotide sequence ID" value="XM_005774502.1"/>
</dbReference>
<dbReference type="GO" id="GO:0016266">
    <property type="term" value="P:protein O-linked glycosylation via N-acetyl-galactosamine"/>
    <property type="evidence" value="ECO:0007669"/>
    <property type="project" value="TreeGrafter"/>
</dbReference>
<sequence length="393" mass="43978">MDVAYLTFGAQLTHADKLANSLRAIHNVEAWSDGGIHYHIIVATMRQPPREACEAICSLSPSRHGDMSDRIHLHTLANLSREAMQLKGRLAKLARGPGKMYLWKNMIHYILPEQLDRVLLLDSDIFIVTEVAQLWSMFDRFGPNQMIGMGLEQNQFYSSLFGSTSGALGLNSGVVLYDLRRMRASELYKRQLEGFASQRLPVGIPIKPERTRLGYIADQTLFSFMSHPTAAGAAELFFVLPCGWNRQLSPQYWTTPGFLATHQCSGPCHLLHANFKPYKRLLEGWIQSDPTGRTCGVRAAVEGARNCTSRFPKHPPREHECPDAIWAYPAGVYMMREVARRRRFTIQKSFATDKLGVVVPDKDRVLTELIPCGAAAAPCVPGLQPGDKRSRAS</sequence>
<dbReference type="Proteomes" id="UP000013827">
    <property type="component" value="Unassembled WGS sequence"/>
</dbReference>
<evidence type="ECO:0000313" key="1">
    <source>
        <dbReference type="EnsemblProtists" id="EOD21532"/>
    </source>
</evidence>
<dbReference type="HOGENOM" id="CLU_702902_0_0_1"/>